<dbReference type="Gene3D" id="3.20.20.300">
    <property type="entry name" value="Glycoside hydrolase, family 3, N-terminal domain"/>
    <property type="match status" value="1"/>
</dbReference>
<dbReference type="Pfam" id="PF00933">
    <property type="entry name" value="Glyco_hydro_3"/>
    <property type="match status" value="1"/>
</dbReference>
<dbReference type="InterPro" id="IPR036962">
    <property type="entry name" value="Glyco_hydro_3_N_sf"/>
</dbReference>
<dbReference type="SUPFAM" id="SSF51445">
    <property type="entry name" value="(Trans)glycosidases"/>
    <property type="match status" value="1"/>
</dbReference>
<dbReference type="InterPro" id="IPR001764">
    <property type="entry name" value="Glyco_hydro_3_N"/>
</dbReference>
<dbReference type="InterPro" id="IPR017853">
    <property type="entry name" value="GH"/>
</dbReference>
<dbReference type="EMBL" id="SSSN01000009">
    <property type="protein sequence ID" value="THG32689.1"/>
    <property type="molecule type" value="Genomic_DNA"/>
</dbReference>
<comment type="caution">
    <text evidence="5">The sequence shown here is derived from an EMBL/GenBank/DDBJ whole genome shotgun (WGS) entry which is preliminary data.</text>
</comment>
<reference evidence="5 6" key="1">
    <citation type="submission" date="2019-04" db="EMBL/GenBank/DDBJ databases">
        <authorList>
            <person name="Jiang L."/>
        </authorList>
    </citation>
    <scope>NUCLEOTIDE SEQUENCE [LARGE SCALE GENOMIC DNA]</scope>
    <source>
        <strain evidence="5 6">YIM 131861</strain>
    </source>
</reference>
<comment type="similarity">
    <text evidence="1">Belongs to the glycosyl hydrolase 3 family.</text>
</comment>
<dbReference type="InterPro" id="IPR050288">
    <property type="entry name" value="Cellulose_deg_GH3"/>
</dbReference>
<gene>
    <name evidence="5" type="ORF">E6C70_12455</name>
</gene>
<keyword evidence="6" id="KW-1185">Reference proteome</keyword>
<keyword evidence="2" id="KW-0378">Hydrolase</keyword>
<dbReference type="PANTHER" id="PTHR42715:SF10">
    <property type="entry name" value="BETA-GLUCOSIDASE"/>
    <property type="match status" value="1"/>
</dbReference>
<evidence type="ECO:0000256" key="1">
    <source>
        <dbReference type="ARBA" id="ARBA00005336"/>
    </source>
</evidence>
<dbReference type="AlphaFoldDB" id="A0A4S4FQ60"/>
<dbReference type="PANTHER" id="PTHR42715">
    <property type="entry name" value="BETA-GLUCOSIDASE"/>
    <property type="match status" value="1"/>
</dbReference>
<evidence type="ECO:0000256" key="3">
    <source>
        <dbReference type="SAM" id="MobiDB-lite"/>
    </source>
</evidence>
<evidence type="ECO:0000256" key="2">
    <source>
        <dbReference type="ARBA" id="ARBA00022801"/>
    </source>
</evidence>
<feature type="region of interest" description="Disordered" evidence="3">
    <location>
        <begin position="77"/>
        <end position="123"/>
    </location>
</feature>
<sequence length="146" mass="15762">MDPRPLREIYLRGFPRGPGAQPWTVMCSSNRISGVHASEDPWLLSRLLRDELGFEGLVVSDGGAVNDRVAGLAAGLDLEMPSSGGTTDAEIVGGRRRERQSREATRSPSALTTEPCTGRFPGSAFFTRRSLRVPRRAAPQSPARSG</sequence>
<accession>A0A4S4FQ60</accession>
<dbReference type="GO" id="GO:0004553">
    <property type="term" value="F:hydrolase activity, hydrolyzing O-glycosyl compounds"/>
    <property type="evidence" value="ECO:0007669"/>
    <property type="project" value="InterPro"/>
</dbReference>
<name>A0A4S4FQ60_9MICO</name>
<feature type="domain" description="Glycoside hydrolase family 3 N-terminal" evidence="4">
    <location>
        <begin position="3"/>
        <end position="66"/>
    </location>
</feature>
<dbReference type="Proteomes" id="UP000307380">
    <property type="component" value="Unassembled WGS sequence"/>
</dbReference>
<organism evidence="5 6">
    <name type="scientific">Orlajensenia flava</name>
    <dbReference type="NCBI Taxonomy" id="2565934"/>
    <lineage>
        <taxon>Bacteria</taxon>
        <taxon>Bacillati</taxon>
        <taxon>Actinomycetota</taxon>
        <taxon>Actinomycetes</taxon>
        <taxon>Micrococcales</taxon>
        <taxon>Microbacteriaceae</taxon>
        <taxon>Orlajensenia</taxon>
    </lineage>
</organism>
<evidence type="ECO:0000259" key="4">
    <source>
        <dbReference type="Pfam" id="PF00933"/>
    </source>
</evidence>
<proteinExistence type="inferred from homology"/>
<protein>
    <recommendedName>
        <fullName evidence="4">Glycoside hydrolase family 3 N-terminal domain-containing protein</fullName>
    </recommendedName>
</protein>
<evidence type="ECO:0000313" key="6">
    <source>
        <dbReference type="Proteomes" id="UP000307380"/>
    </source>
</evidence>
<evidence type="ECO:0000313" key="5">
    <source>
        <dbReference type="EMBL" id="THG32689.1"/>
    </source>
</evidence>
<dbReference type="GO" id="GO:0005975">
    <property type="term" value="P:carbohydrate metabolic process"/>
    <property type="evidence" value="ECO:0007669"/>
    <property type="project" value="InterPro"/>
</dbReference>
<dbReference type="OrthoDB" id="3187421at2"/>